<dbReference type="InterPro" id="IPR036345">
    <property type="entry name" value="ExoRNase_PH_dom2_sf"/>
</dbReference>
<comment type="similarity">
    <text evidence="3">Belongs to the RNase PH family.</text>
</comment>
<organism evidence="9 10">
    <name type="scientific">Encephalitozoon intestinalis (strain ATCC 50506)</name>
    <name type="common">Microsporidian parasite</name>
    <name type="synonym">Septata intestinalis</name>
    <dbReference type="NCBI Taxonomy" id="876142"/>
    <lineage>
        <taxon>Eukaryota</taxon>
        <taxon>Fungi</taxon>
        <taxon>Fungi incertae sedis</taxon>
        <taxon>Microsporidia</taxon>
        <taxon>Unikaryonidae</taxon>
        <taxon>Encephalitozoon</taxon>
    </lineage>
</organism>
<dbReference type="GO" id="GO:0005730">
    <property type="term" value="C:nucleolus"/>
    <property type="evidence" value="ECO:0007669"/>
    <property type="project" value="UniProtKB-SubCell"/>
</dbReference>
<dbReference type="RefSeq" id="XP_003074055.1">
    <property type="nucleotide sequence ID" value="XM_003074009.1"/>
</dbReference>
<keyword evidence="6" id="KW-0271">Exosome</keyword>
<evidence type="ECO:0000256" key="3">
    <source>
        <dbReference type="ARBA" id="ARBA00006678"/>
    </source>
</evidence>
<dbReference type="GO" id="GO:0035925">
    <property type="term" value="F:mRNA 3'-UTR AU-rich region binding"/>
    <property type="evidence" value="ECO:0007669"/>
    <property type="project" value="TreeGrafter"/>
</dbReference>
<dbReference type="OrthoDB" id="10264038at2759"/>
<dbReference type="KEGG" id="ein:Eint_111960"/>
<dbReference type="GeneID" id="9699764"/>
<reference evidence="9 10" key="2">
    <citation type="journal article" date="2012" name="Proc. Natl. Acad. Sci. U.S.A.">
        <title>Gain and loss of multiple functionally related, horizontally transferred genes in the reduced genomes of two microsporidian parasites.</title>
        <authorList>
            <person name="Pombert J.-F."/>
            <person name="Selman M."/>
            <person name="Burki F."/>
            <person name="Bardell F.T."/>
            <person name="Farinelli L."/>
            <person name="Solter L.F."/>
            <person name="Whitman D.W."/>
            <person name="Weiss L.M."/>
            <person name="Corradi N."/>
            <person name="Keeling P.J."/>
        </authorList>
    </citation>
    <scope>NUCLEOTIDE SEQUENCE [LARGE SCALE GENOMIC DNA]</scope>
    <source>
        <strain evidence="9 10">ATCC 50506</strain>
    </source>
</reference>
<dbReference type="GO" id="GO:0000176">
    <property type="term" value="C:nuclear exosome (RNase complex)"/>
    <property type="evidence" value="ECO:0007669"/>
    <property type="project" value="TreeGrafter"/>
</dbReference>
<dbReference type="InterPro" id="IPR027408">
    <property type="entry name" value="PNPase/RNase_PH_dom_sf"/>
</dbReference>
<comment type="subcellular location">
    <subcellularLocation>
        <location evidence="1">Cytoplasm</location>
    </subcellularLocation>
    <subcellularLocation>
        <location evidence="2">Nucleus</location>
        <location evidence="2">Nucleolus</location>
    </subcellularLocation>
</comment>
<dbReference type="GO" id="GO:0071028">
    <property type="term" value="P:nuclear mRNA surveillance"/>
    <property type="evidence" value="ECO:0007669"/>
    <property type="project" value="TreeGrafter"/>
</dbReference>
<evidence type="ECO:0000256" key="6">
    <source>
        <dbReference type="ARBA" id="ARBA00022835"/>
    </source>
</evidence>
<dbReference type="Proteomes" id="UP000002313">
    <property type="component" value="Chromosome XI"/>
</dbReference>
<evidence type="ECO:0000256" key="5">
    <source>
        <dbReference type="ARBA" id="ARBA00022552"/>
    </source>
</evidence>
<dbReference type="GO" id="GO:0016075">
    <property type="term" value="P:rRNA catabolic process"/>
    <property type="evidence" value="ECO:0007669"/>
    <property type="project" value="TreeGrafter"/>
</dbReference>
<accession>E0SA73</accession>
<dbReference type="GO" id="GO:0000177">
    <property type="term" value="C:cytoplasmic exosome (RNase complex)"/>
    <property type="evidence" value="ECO:0007669"/>
    <property type="project" value="TreeGrafter"/>
</dbReference>
<dbReference type="AlphaFoldDB" id="E0SA73"/>
<dbReference type="SUPFAM" id="SSF55666">
    <property type="entry name" value="Ribonuclease PH domain 2-like"/>
    <property type="match status" value="1"/>
</dbReference>
<protein>
    <submittedName>
        <fullName evidence="9">Uncharacterized protein</fullName>
    </submittedName>
</protein>
<dbReference type="InterPro" id="IPR020568">
    <property type="entry name" value="Ribosomal_Su5_D2-typ_SF"/>
</dbReference>
<dbReference type="EMBL" id="CP001952">
    <property type="protein sequence ID" value="ADM12695.1"/>
    <property type="molecule type" value="Genomic_DNA"/>
</dbReference>
<evidence type="ECO:0000313" key="10">
    <source>
        <dbReference type="Proteomes" id="UP000002313"/>
    </source>
</evidence>
<proteinExistence type="inferred from homology"/>
<keyword evidence="10" id="KW-1185">Reference proteome</keyword>
<gene>
    <name evidence="9" type="ORF">Eint_111960</name>
</gene>
<dbReference type="Gene3D" id="3.30.230.70">
    <property type="entry name" value="GHMP Kinase, N-terminal domain"/>
    <property type="match status" value="1"/>
</dbReference>
<dbReference type="GO" id="GO:0034476">
    <property type="term" value="P:U5 snRNA 3'-end processing"/>
    <property type="evidence" value="ECO:0007669"/>
    <property type="project" value="TreeGrafter"/>
</dbReference>
<keyword evidence="4" id="KW-0963">Cytoplasm</keyword>
<name>E0SA73_ENCIT</name>
<dbReference type="VEuPathDB" id="MicrosporidiaDB:Eint_111960"/>
<dbReference type="GO" id="GO:0071035">
    <property type="term" value="P:nuclear polyadenylation-dependent rRNA catabolic process"/>
    <property type="evidence" value="ECO:0007669"/>
    <property type="project" value="TreeGrafter"/>
</dbReference>
<sequence>MEAFGLDELALVRNGIANGLRADLRKNGEARRTNVVHTDIAQSDGSIKIRRGLSEIEVSVQFKETAETLEASGILKENFDGNEFSAESIEFSKIAIPNTISSIILDLLAPYKIGIRIEFSILSNDGNIFDLFFISLGALLENLDIPIVGNLKETEKQKISIPTSKTVALFDNGHFVMDPTRIEEEASCGLIHIFSNNEGILMGCFCEGICNFEEKTLSSIIQEIISKTYLIR</sequence>
<dbReference type="SUPFAM" id="SSF54211">
    <property type="entry name" value="Ribosomal protein S5 domain 2-like"/>
    <property type="match status" value="1"/>
</dbReference>
<dbReference type="GO" id="GO:0034473">
    <property type="term" value="P:U1 snRNA 3'-end processing"/>
    <property type="evidence" value="ECO:0007669"/>
    <property type="project" value="TreeGrafter"/>
</dbReference>
<evidence type="ECO:0000256" key="4">
    <source>
        <dbReference type="ARBA" id="ARBA00022490"/>
    </source>
</evidence>
<dbReference type="GO" id="GO:0000467">
    <property type="term" value="P:exonucleolytic trimming to generate mature 3'-end of 5.8S rRNA from tricistronic rRNA transcript (SSU-rRNA, 5.8S rRNA, LSU-rRNA)"/>
    <property type="evidence" value="ECO:0007669"/>
    <property type="project" value="TreeGrafter"/>
</dbReference>
<evidence type="ECO:0000256" key="8">
    <source>
        <dbReference type="ARBA" id="ARBA00023242"/>
    </source>
</evidence>
<dbReference type="PANTHER" id="PTHR11097:SF9">
    <property type="entry name" value="EXOSOME COMPLEX COMPONENT RRP43"/>
    <property type="match status" value="1"/>
</dbReference>
<evidence type="ECO:0000256" key="1">
    <source>
        <dbReference type="ARBA" id="ARBA00004496"/>
    </source>
</evidence>
<keyword evidence="8" id="KW-0539">Nucleus</keyword>
<keyword evidence="7" id="KW-0694">RNA-binding</keyword>
<evidence type="ECO:0000256" key="2">
    <source>
        <dbReference type="ARBA" id="ARBA00004604"/>
    </source>
</evidence>
<dbReference type="InterPro" id="IPR050590">
    <property type="entry name" value="Exosome_comp_Rrp42_subfam"/>
</dbReference>
<reference evidence="9 10" key="1">
    <citation type="journal article" date="2010" name="Nat. Commun.">
        <title>The complete sequence of the smallest known nuclear genome from the microsporidian Encephalitozoon intestinalis.</title>
        <authorList>
            <person name="Corradi N."/>
            <person name="Pombert J.-F."/>
            <person name="Farinelli L."/>
            <person name="Didier E.S."/>
            <person name="Keeling P.J."/>
        </authorList>
    </citation>
    <scope>NUCLEOTIDE SEQUENCE [LARGE SCALE GENOMIC DNA]</scope>
    <source>
        <strain evidence="9 10">ATCC 50506</strain>
    </source>
</reference>
<dbReference type="PANTHER" id="PTHR11097">
    <property type="entry name" value="EXOSOME COMPLEX EXONUCLEASE RIBOSOMAL RNA PROCESSING PROTEIN"/>
    <property type="match status" value="1"/>
</dbReference>
<dbReference type="GO" id="GO:0034475">
    <property type="term" value="P:U4 snRNA 3'-end processing"/>
    <property type="evidence" value="ECO:0007669"/>
    <property type="project" value="TreeGrafter"/>
</dbReference>
<dbReference type="GO" id="GO:0071038">
    <property type="term" value="P:TRAMP-dependent tRNA surveillance pathway"/>
    <property type="evidence" value="ECO:0007669"/>
    <property type="project" value="TreeGrafter"/>
</dbReference>
<keyword evidence="5" id="KW-0698">rRNA processing</keyword>
<evidence type="ECO:0000313" key="9">
    <source>
        <dbReference type="EMBL" id="ADM12695.1"/>
    </source>
</evidence>
<dbReference type="HOGENOM" id="CLU_1200154_0_0_1"/>
<evidence type="ECO:0000256" key="7">
    <source>
        <dbReference type="ARBA" id="ARBA00022884"/>
    </source>
</evidence>